<dbReference type="EC" id="2.1.1.222" evidence="6"/>
<dbReference type="PANTHER" id="PTHR43464">
    <property type="entry name" value="METHYLTRANSFERASE"/>
    <property type="match status" value="1"/>
</dbReference>
<proteinExistence type="predicted"/>
<evidence type="ECO:0000256" key="3">
    <source>
        <dbReference type="ARBA" id="ARBA00022688"/>
    </source>
</evidence>
<protein>
    <submittedName>
        <fullName evidence="6">Bifunctional 2-polyprenyl-6-hydroxyphenol methylase/3-demethylubiquinol 3-O-methyltransferase UbiG</fullName>
        <ecNumber evidence="6">2.1.1.222</ecNumber>
        <ecNumber evidence="6">2.1.1.64</ecNumber>
    </submittedName>
</protein>
<comment type="caution">
    <text evidence="6">The sequence shown here is derived from an EMBL/GenBank/DDBJ whole genome shotgun (WGS) entry which is preliminary data.</text>
</comment>
<evidence type="ECO:0000256" key="1">
    <source>
        <dbReference type="ARBA" id="ARBA00022603"/>
    </source>
</evidence>
<gene>
    <name evidence="6" type="primary">ubiG</name>
    <name evidence="6" type="ORF">RM540_15470</name>
</gene>
<dbReference type="SUPFAM" id="SSF53335">
    <property type="entry name" value="S-adenosyl-L-methionine-dependent methyltransferases"/>
    <property type="match status" value="1"/>
</dbReference>
<evidence type="ECO:0000256" key="4">
    <source>
        <dbReference type="ARBA" id="ARBA00022691"/>
    </source>
</evidence>
<dbReference type="GO" id="GO:0061542">
    <property type="term" value="F:3-demethylubiquinol 3-O-methyltransferase activity"/>
    <property type="evidence" value="ECO:0007669"/>
    <property type="project" value="UniProtKB-EC"/>
</dbReference>
<keyword evidence="7" id="KW-1185">Reference proteome</keyword>
<accession>A0ABU3BV34</accession>
<dbReference type="RefSeq" id="WP_311665770.1">
    <property type="nucleotide sequence ID" value="NZ_JAVRHT010000055.1"/>
</dbReference>
<dbReference type="GO" id="GO:0032259">
    <property type="term" value="P:methylation"/>
    <property type="evidence" value="ECO:0007669"/>
    <property type="project" value="UniProtKB-KW"/>
</dbReference>
<keyword evidence="4" id="KW-0949">S-adenosyl-L-methionine</keyword>
<keyword evidence="2 6" id="KW-0808">Transferase</keyword>
<dbReference type="PANTHER" id="PTHR43464:SF19">
    <property type="entry name" value="UBIQUINONE BIOSYNTHESIS O-METHYLTRANSFERASE, MITOCHONDRIAL"/>
    <property type="match status" value="1"/>
</dbReference>
<dbReference type="CDD" id="cd02440">
    <property type="entry name" value="AdoMet_MTases"/>
    <property type="match status" value="1"/>
</dbReference>
<feature type="domain" description="Methyltransferase type 11" evidence="5">
    <location>
        <begin position="54"/>
        <end position="145"/>
    </location>
</feature>
<dbReference type="GO" id="GO:0102208">
    <property type="term" value="F:2-polyprenyl-6-hydroxyphenol methylase activity"/>
    <property type="evidence" value="ECO:0007669"/>
    <property type="project" value="UniProtKB-EC"/>
</dbReference>
<evidence type="ECO:0000256" key="2">
    <source>
        <dbReference type="ARBA" id="ARBA00022679"/>
    </source>
</evidence>
<dbReference type="Gene3D" id="3.40.50.150">
    <property type="entry name" value="Vaccinia Virus protein VP39"/>
    <property type="match status" value="1"/>
</dbReference>
<dbReference type="EC" id="2.1.1.64" evidence="6"/>
<evidence type="ECO:0000259" key="5">
    <source>
        <dbReference type="Pfam" id="PF08241"/>
    </source>
</evidence>
<organism evidence="6 7">
    <name type="scientific">Rubrivirga litoralis</name>
    <dbReference type="NCBI Taxonomy" id="3075598"/>
    <lineage>
        <taxon>Bacteria</taxon>
        <taxon>Pseudomonadati</taxon>
        <taxon>Rhodothermota</taxon>
        <taxon>Rhodothermia</taxon>
        <taxon>Rhodothermales</taxon>
        <taxon>Rubricoccaceae</taxon>
        <taxon>Rubrivirga</taxon>
    </lineage>
</organism>
<name>A0ABU3BV34_9BACT</name>
<dbReference type="EMBL" id="JAVRHT010000055">
    <property type="protein sequence ID" value="MDT0633154.1"/>
    <property type="molecule type" value="Genomic_DNA"/>
</dbReference>
<keyword evidence="1 6" id="KW-0489">Methyltransferase</keyword>
<dbReference type="InterPro" id="IPR029063">
    <property type="entry name" value="SAM-dependent_MTases_sf"/>
</dbReference>
<dbReference type="Proteomes" id="UP001267426">
    <property type="component" value="Unassembled WGS sequence"/>
</dbReference>
<dbReference type="InterPro" id="IPR010233">
    <property type="entry name" value="UbiG_MeTrfase"/>
</dbReference>
<dbReference type="NCBIfam" id="TIGR01983">
    <property type="entry name" value="UbiG"/>
    <property type="match status" value="1"/>
</dbReference>
<evidence type="ECO:0000313" key="7">
    <source>
        <dbReference type="Proteomes" id="UP001267426"/>
    </source>
</evidence>
<dbReference type="InterPro" id="IPR013216">
    <property type="entry name" value="Methyltransf_11"/>
</dbReference>
<keyword evidence="3" id="KW-0831">Ubiquinone biosynthesis</keyword>
<evidence type="ECO:0000313" key="6">
    <source>
        <dbReference type="EMBL" id="MDT0633154.1"/>
    </source>
</evidence>
<dbReference type="Pfam" id="PF08241">
    <property type="entry name" value="Methyltransf_11"/>
    <property type="match status" value="1"/>
</dbReference>
<reference evidence="6 7" key="1">
    <citation type="submission" date="2023-09" db="EMBL/GenBank/DDBJ databases">
        <authorList>
            <person name="Rey-Velasco X."/>
        </authorList>
    </citation>
    <scope>NUCLEOTIDE SEQUENCE [LARGE SCALE GENOMIC DNA]</scope>
    <source>
        <strain evidence="6 7">F394</strain>
    </source>
</reference>
<sequence>MPAVNNAFYDDLGDRWFEDDGHAIALLRAEGILKTAYVREVLDRHGIDEGARVLDVACGAGLVSLPLADAGYRVEGVDLSEGSLAVARQRVPDATFRVGDALALDAEDGAYDAVLLLDVLEHVEEPARAIAEAARAVRPGGVVVFNTFNQTPLSWLVAVHGFKAVVRDAPQHLHVWRLFIPPETLRGYARAAGLRVEEVRGMRPRLDGAFWRSVARRRIDPGFRFTYTSTEAVGYVGVAVKA</sequence>